<feature type="signal peptide" evidence="6">
    <location>
        <begin position="1"/>
        <end position="20"/>
    </location>
</feature>
<dbReference type="EMBL" id="UFQS01001669">
    <property type="protein sequence ID" value="SSX11804.1"/>
    <property type="molecule type" value="Genomic_DNA"/>
</dbReference>
<dbReference type="PANTHER" id="PTHR43142">
    <property type="entry name" value="CARBOXYLIC ESTER HYDROLASE"/>
    <property type="match status" value="1"/>
</dbReference>
<dbReference type="PANTHER" id="PTHR43142:SF1">
    <property type="entry name" value="CARBOXYLIC ESTER HYDROLASE"/>
    <property type="match status" value="1"/>
</dbReference>
<protein>
    <recommendedName>
        <fullName evidence="6">Carboxylic ester hydrolase</fullName>
        <ecNumber evidence="6">3.1.1.-</ecNumber>
    </recommendedName>
</protein>
<evidence type="ECO:0000256" key="5">
    <source>
        <dbReference type="ARBA" id="ARBA00023180"/>
    </source>
</evidence>
<dbReference type="InterPro" id="IPR002018">
    <property type="entry name" value="CarbesteraseB"/>
</dbReference>
<evidence type="ECO:0000256" key="7">
    <source>
        <dbReference type="SAM" id="MobiDB-lite"/>
    </source>
</evidence>
<dbReference type="InterPro" id="IPR029058">
    <property type="entry name" value="AB_hydrolase_fold"/>
</dbReference>
<name>A0A336MQG8_CULSO</name>
<evidence type="ECO:0000313" key="10">
    <source>
        <dbReference type="EMBL" id="SSX31369.1"/>
    </source>
</evidence>
<evidence type="ECO:0000256" key="3">
    <source>
        <dbReference type="ARBA" id="ARBA00022801"/>
    </source>
</evidence>
<comment type="similarity">
    <text evidence="1 6">Belongs to the type-B carboxylesterase/lipase family.</text>
</comment>
<evidence type="ECO:0000259" key="8">
    <source>
        <dbReference type="Pfam" id="PF00135"/>
    </source>
</evidence>
<dbReference type="Pfam" id="PF00135">
    <property type="entry name" value="COesterase"/>
    <property type="match status" value="1"/>
</dbReference>
<dbReference type="InterPro" id="IPR019826">
    <property type="entry name" value="Carboxylesterase_B_AS"/>
</dbReference>
<evidence type="ECO:0000256" key="1">
    <source>
        <dbReference type="ARBA" id="ARBA00005964"/>
    </source>
</evidence>
<evidence type="ECO:0000256" key="6">
    <source>
        <dbReference type="RuleBase" id="RU361235"/>
    </source>
</evidence>
<feature type="chain" id="PRO_5034108190" description="Carboxylic ester hydrolase" evidence="6">
    <location>
        <begin position="21"/>
        <end position="658"/>
    </location>
</feature>
<gene>
    <name evidence="10" type="primary">CSON003577</name>
</gene>
<dbReference type="AlphaFoldDB" id="A0A336MQG8"/>
<keyword evidence="3 6" id="KW-0378">Hydrolase</keyword>
<dbReference type="OMA" id="YYYRLSY"/>
<reference evidence="10" key="2">
    <citation type="submission" date="2018-07" db="EMBL/GenBank/DDBJ databases">
        <authorList>
            <person name="Quirk P.G."/>
            <person name="Krulwich T.A."/>
        </authorList>
    </citation>
    <scope>NUCLEOTIDE SEQUENCE</scope>
</reference>
<accession>A0A336MQG8</accession>
<dbReference type="VEuPathDB" id="VectorBase:CSON003577"/>
<evidence type="ECO:0000313" key="9">
    <source>
        <dbReference type="EMBL" id="SSX11804.1"/>
    </source>
</evidence>
<dbReference type="GO" id="GO:0052689">
    <property type="term" value="F:carboxylic ester hydrolase activity"/>
    <property type="evidence" value="ECO:0007669"/>
    <property type="project" value="UniProtKB-KW"/>
</dbReference>
<keyword evidence="2" id="KW-0719">Serine esterase</keyword>
<evidence type="ECO:0000256" key="2">
    <source>
        <dbReference type="ARBA" id="ARBA00022487"/>
    </source>
</evidence>
<organism evidence="10">
    <name type="scientific">Culicoides sonorensis</name>
    <name type="common">Biting midge</name>
    <dbReference type="NCBI Taxonomy" id="179676"/>
    <lineage>
        <taxon>Eukaryota</taxon>
        <taxon>Metazoa</taxon>
        <taxon>Ecdysozoa</taxon>
        <taxon>Arthropoda</taxon>
        <taxon>Hexapoda</taxon>
        <taxon>Insecta</taxon>
        <taxon>Pterygota</taxon>
        <taxon>Neoptera</taxon>
        <taxon>Endopterygota</taxon>
        <taxon>Diptera</taxon>
        <taxon>Nematocera</taxon>
        <taxon>Chironomoidea</taxon>
        <taxon>Ceratopogonidae</taxon>
        <taxon>Ceratopogoninae</taxon>
        <taxon>Culicoides</taxon>
        <taxon>Monoculicoides</taxon>
    </lineage>
</organism>
<dbReference type="Gene3D" id="3.40.50.1820">
    <property type="entry name" value="alpha/beta hydrolase"/>
    <property type="match status" value="1"/>
</dbReference>
<proteinExistence type="inferred from homology"/>
<feature type="compositionally biased region" description="Low complexity" evidence="7">
    <location>
        <begin position="50"/>
        <end position="64"/>
    </location>
</feature>
<feature type="domain" description="Carboxylesterase type B" evidence="8">
    <location>
        <begin position="110"/>
        <end position="643"/>
    </location>
</feature>
<feature type="compositionally biased region" description="Acidic residues" evidence="7">
    <location>
        <begin position="65"/>
        <end position="77"/>
    </location>
</feature>
<dbReference type="EMBL" id="UFQT01001669">
    <property type="protein sequence ID" value="SSX31369.1"/>
    <property type="molecule type" value="Genomic_DNA"/>
</dbReference>
<keyword evidence="6" id="KW-0732">Signal</keyword>
<sequence length="658" mass="74164">MKNVFILLFMSFLLLEGILSEVIQSDILTFDTEFLTEPDTTTIESITTTDGLTEETTNQNFTEETTTEFDPTTEDPDSNTIESVTDTTQIPTSSTSIPSKPVTSPTSKRNPIINIEEGALRGIYKKGFYHFMGIRYGQAPIGERRFKPALPEPAWTGVRSALKFGSACPHIQLITQLFMGNEDCLFLNVFAKTLPSDMEFEKPLPVMVWLHGGAFKAGSGNFPLTGPDFLVNEGVIVVTLNYRLGALGFLCVDENARGNMGIQDQILALKWIKRNIAAFGGDPDKVTIFGFSAGAVSVDILMLSEAAKGLFSNAIAQSGSVLAPWSFVQNPREQAFRLGQQLGYKGENSTELVEFLRKTPTILIEERSVKMNTPEDERNALSINFTPCIESQFENSSDHQPIITEEPLKTLMRGNYTNVPYIGGFNADEGILIFKNILMDPKATEKFKKSDMYFIPSNINITNIDKAEVDLIAQDISHIYLGLKKDNNRQKVADAMVKYGTDVFFLYGMTRTLRYHLRNGNKNVRAYRFAFDGALNFYKKFVGYTGPGAAHGDELGYLFTAPSYMYLGMNLNNMASREVITKNRMVKMWTNFAKFSDPTPSDSWNMESKWNPIENEDNFSYFDINDELNQVNQMPHQDRVDFWDEVYHEYNKRSSNQI</sequence>
<feature type="region of interest" description="Disordered" evidence="7">
    <location>
        <begin position="50"/>
        <end position="109"/>
    </location>
</feature>
<keyword evidence="5" id="KW-0325">Glycoprotein</keyword>
<feature type="compositionally biased region" description="Low complexity" evidence="7">
    <location>
        <begin position="87"/>
        <end position="108"/>
    </location>
</feature>
<dbReference type="EC" id="3.1.1.-" evidence="6"/>
<dbReference type="SUPFAM" id="SSF53474">
    <property type="entry name" value="alpha/beta-Hydrolases"/>
    <property type="match status" value="1"/>
</dbReference>
<dbReference type="PROSITE" id="PS00122">
    <property type="entry name" value="CARBOXYLESTERASE_B_1"/>
    <property type="match status" value="1"/>
</dbReference>
<keyword evidence="4" id="KW-1015">Disulfide bond</keyword>
<reference evidence="9" key="1">
    <citation type="submission" date="2018-04" db="EMBL/GenBank/DDBJ databases">
        <authorList>
            <person name="Go L.Y."/>
            <person name="Mitchell J.A."/>
        </authorList>
    </citation>
    <scope>NUCLEOTIDE SEQUENCE</scope>
    <source>
        <tissue evidence="9">Whole organism</tissue>
    </source>
</reference>
<evidence type="ECO:0000256" key="4">
    <source>
        <dbReference type="ARBA" id="ARBA00023157"/>
    </source>
</evidence>